<organism evidence="1 2">
    <name type="scientific">Erwinia mallotivora</name>
    <dbReference type="NCBI Taxonomy" id="69222"/>
    <lineage>
        <taxon>Bacteria</taxon>
        <taxon>Pseudomonadati</taxon>
        <taxon>Pseudomonadota</taxon>
        <taxon>Gammaproteobacteria</taxon>
        <taxon>Enterobacterales</taxon>
        <taxon>Erwiniaceae</taxon>
        <taxon>Erwinia</taxon>
    </lineage>
</organism>
<dbReference type="Gene3D" id="2.30.110.20">
    <property type="entry name" value="Hcp1-like"/>
    <property type="match status" value="1"/>
</dbReference>
<dbReference type="NCBIfam" id="TIGR03344">
    <property type="entry name" value="VI_effect_Hcp1"/>
    <property type="match status" value="1"/>
</dbReference>
<proteinExistence type="predicted"/>
<dbReference type="PATRIC" id="fig|69222.5.peg.2648"/>
<name>A0A014MAN8_9GAMM</name>
<sequence length="163" mass="18745">MAIPVYLWLYEEGAKLLKGGVDVNGREGSIELIGMQHDVFIPTDDMTGAATGTRQHEAYTFEKEIDPSSPLLYRALTTGRTLKSAVFKYYRINNNGQEEEYFNVQLENVKVCHVIPVMYDTKDPDFEKQGHIEHVGLRYEKITWNYVDGNIQHADSWKERKTA</sequence>
<dbReference type="RefSeq" id="WP_034938020.1">
    <property type="nucleotide sequence ID" value="NZ_JFHN01000051.1"/>
</dbReference>
<dbReference type="Pfam" id="PF05638">
    <property type="entry name" value="T6SS_HCP"/>
    <property type="match status" value="1"/>
</dbReference>
<comment type="caution">
    <text evidence="1">The sequence shown here is derived from an EMBL/GenBank/DDBJ whole genome shotgun (WGS) entry which is preliminary data.</text>
</comment>
<dbReference type="OrthoDB" id="5674026at2"/>
<dbReference type="InterPro" id="IPR008514">
    <property type="entry name" value="T6SS_Hcp"/>
</dbReference>
<dbReference type="PANTHER" id="PTHR34319:SF6">
    <property type="entry name" value="MAJOR EXPORTED PROTEIN"/>
    <property type="match status" value="1"/>
</dbReference>
<reference evidence="1 2" key="1">
    <citation type="submission" date="2014-02" db="EMBL/GenBank/DDBJ databases">
        <title>Draft genome of Erwinia mallotivora strain BT-MARDI, a papaya dieback pathogen.</title>
        <authorList>
            <person name="Redzuan R."/>
            <person name="Abu Bakar N."/>
            <person name="Badrun R."/>
            <person name="Mohd Raih M.F."/>
            <person name="Rozano L."/>
            <person name="Mat Amin N."/>
        </authorList>
    </citation>
    <scope>NUCLEOTIDE SEQUENCE [LARGE SCALE GENOMIC DNA]</scope>
    <source>
        <strain evidence="1 2">BT-MARDI</strain>
    </source>
</reference>
<keyword evidence="2" id="KW-1185">Reference proteome</keyword>
<dbReference type="Proteomes" id="UP000019918">
    <property type="component" value="Unassembled WGS sequence"/>
</dbReference>
<dbReference type="PANTHER" id="PTHR34319">
    <property type="entry name" value="MAJOR EXPORTED PROTEIN"/>
    <property type="match status" value="1"/>
</dbReference>
<evidence type="ECO:0000313" key="2">
    <source>
        <dbReference type="Proteomes" id="UP000019918"/>
    </source>
</evidence>
<protein>
    <submittedName>
        <fullName evidence="1">Hcp family T6SS protein CtsH1</fullName>
    </submittedName>
</protein>
<dbReference type="AlphaFoldDB" id="A0A014MAN8"/>
<dbReference type="InterPro" id="IPR036624">
    <property type="entry name" value="Hcp1-lik_sf"/>
</dbReference>
<gene>
    <name evidence="1" type="ORF">BG55_12915</name>
</gene>
<dbReference type="EMBL" id="JFHN01000051">
    <property type="protein sequence ID" value="EXU75154.1"/>
    <property type="molecule type" value="Genomic_DNA"/>
</dbReference>
<evidence type="ECO:0000313" key="1">
    <source>
        <dbReference type="EMBL" id="EXU75154.1"/>
    </source>
</evidence>
<accession>A0A014MAN8</accession>
<dbReference type="SUPFAM" id="SSF141452">
    <property type="entry name" value="Hcp1-like"/>
    <property type="match status" value="1"/>
</dbReference>
<dbReference type="InterPro" id="IPR052947">
    <property type="entry name" value="T6SS_Hcp1_domain"/>
</dbReference>
<dbReference type="STRING" id="69222.BG55_12915"/>